<dbReference type="AlphaFoldDB" id="A0AAV9U6G7"/>
<name>A0AAV9U6G7_9PEZI</name>
<feature type="chain" id="PRO_5043911697" evidence="1">
    <location>
        <begin position="20"/>
        <end position="166"/>
    </location>
</feature>
<dbReference type="Proteomes" id="UP001375240">
    <property type="component" value="Unassembled WGS sequence"/>
</dbReference>
<feature type="signal peptide" evidence="1">
    <location>
        <begin position="1"/>
        <end position="19"/>
    </location>
</feature>
<keyword evidence="1" id="KW-0732">Signal</keyword>
<dbReference type="EMBL" id="JAVHNQ010000011">
    <property type="protein sequence ID" value="KAK6336196.1"/>
    <property type="molecule type" value="Genomic_DNA"/>
</dbReference>
<comment type="caution">
    <text evidence="2">The sequence shown here is derived from an EMBL/GenBank/DDBJ whole genome shotgun (WGS) entry which is preliminary data.</text>
</comment>
<reference evidence="2 3" key="1">
    <citation type="submission" date="2019-10" db="EMBL/GenBank/DDBJ databases">
        <authorList>
            <person name="Palmer J.M."/>
        </authorList>
    </citation>
    <scope>NUCLEOTIDE SEQUENCE [LARGE SCALE GENOMIC DNA]</scope>
    <source>
        <strain evidence="2 3">TWF696</strain>
    </source>
</reference>
<accession>A0AAV9U6G7</accession>
<protein>
    <submittedName>
        <fullName evidence="2">Uncharacterized protein</fullName>
    </submittedName>
</protein>
<keyword evidence="3" id="KW-1185">Reference proteome</keyword>
<organism evidence="2 3">
    <name type="scientific">Orbilia brochopaga</name>
    <dbReference type="NCBI Taxonomy" id="3140254"/>
    <lineage>
        <taxon>Eukaryota</taxon>
        <taxon>Fungi</taxon>
        <taxon>Dikarya</taxon>
        <taxon>Ascomycota</taxon>
        <taxon>Pezizomycotina</taxon>
        <taxon>Orbiliomycetes</taxon>
        <taxon>Orbiliales</taxon>
        <taxon>Orbiliaceae</taxon>
        <taxon>Orbilia</taxon>
    </lineage>
</organism>
<evidence type="ECO:0000313" key="3">
    <source>
        <dbReference type="Proteomes" id="UP001375240"/>
    </source>
</evidence>
<evidence type="ECO:0000313" key="2">
    <source>
        <dbReference type="EMBL" id="KAK6336196.1"/>
    </source>
</evidence>
<proteinExistence type="predicted"/>
<sequence>MQFTAAALLLIAQFSGALAASTVAAECGSLGVLNTDNLPAGVDPSAVRKCDGHPLGRDRAVNTALLTPATAEELQAAQNGGALDARSVVKALSGRATNACWFGASSGCTKGYCWRNCGPNGQWCWTATNSGYGDWIQCRDAGSCADSNAACGQGCKPDNKACGCSC</sequence>
<evidence type="ECO:0000256" key="1">
    <source>
        <dbReference type="SAM" id="SignalP"/>
    </source>
</evidence>
<gene>
    <name evidence="2" type="ORF">TWF696_001759</name>
</gene>